<dbReference type="RefSeq" id="WP_345034306.1">
    <property type="nucleotide sequence ID" value="NZ_BAAAYL010000001.1"/>
</dbReference>
<organism evidence="1 2">
    <name type="scientific">Streptomyces sannanensis</name>
    <dbReference type="NCBI Taxonomy" id="285536"/>
    <lineage>
        <taxon>Bacteria</taxon>
        <taxon>Bacillati</taxon>
        <taxon>Actinomycetota</taxon>
        <taxon>Actinomycetes</taxon>
        <taxon>Kitasatosporales</taxon>
        <taxon>Streptomycetaceae</taxon>
        <taxon>Streptomyces</taxon>
    </lineage>
</organism>
<sequence>MAFPIDLYCNNTPGDVTSQSFYGSPVTGRATKRTRPHACGNTVWYHTKGDQALAPFEAYDGWGAMPFTTVLAPSGTVHPFPGLPRCPWY</sequence>
<accession>A0ABP6S4Q3</accession>
<name>A0ABP6S4Q3_9ACTN</name>
<comment type="caution">
    <text evidence="1">The sequence shown here is derived from an EMBL/GenBank/DDBJ whole genome shotgun (WGS) entry which is preliminary data.</text>
</comment>
<evidence type="ECO:0000313" key="1">
    <source>
        <dbReference type="EMBL" id="GAA3368189.1"/>
    </source>
</evidence>
<keyword evidence="2" id="KW-1185">Reference proteome</keyword>
<dbReference type="Proteomes" id="UP001499990">
    <property type="component" value="Unassembled WGS sequence"/>
</dbReference>
<gene>
    <name evidence="1" type="ORF">GCM10020367_05530</name>
</gene>
<dbReference type="EMBL" id="BAAAYL010000001">
    <property type="protein sequence ID" value="GAA3368189.1"/>
    <property type="molecule type" value="Genomic_DNA"/>
</dbReference>
<proteinExistence type="predicted"/>
<protein>
    <submittedName>
        <fullName evidence="1">Uncharacterized protein</fullName>
    </submittedName>
</protein>
<evidence type="ECO:0000313" key="2">
    <source>
        <dbReference type="Proteomes" id="UP001499990"/>
    </source>
</evidence>
<reference evidence="2" key="1">
    <citation type="journal article" date="2019" name="Int. J. Syst. Evol. Microbiol.">
        <title>The Global Catalogue of Microorganisms (GCM) 10K type strain sequencing project: providing services to taxonomists for standard genome sequencing and annotation.</title>
        <authorList>
            <consortium name="The Broad Institute Genomics Platform"/>
            <consortium name="The Broad Institute Genome Sequencing Center for Infectious Disease"/>
            <person name="Wu L."/>
            <person name="Ma J."/>
        </authorList>
    </citation>
    <scope>NUCLEOTIDE SEQUENCE [LARGE SCALE GENOMIC DNA]</scope>
    <source>
        <strain evidence="2">JCM 9651</strain>
    </source>
</reference>